<accession>A0A1W1VZ14</accession>
<dbReference type="Pfam" id="PF07963">
    <property type="entry name" value="N_methyl"/>
    <property type="match status" value="1"/>
</dbReference>
<dbReference type="OrthoDB" id="1786582at2"/>
<name>A0A1W1VZ14_9FIRM</name>
<evidence type="ECO:0000313" key="3">
    <source>
        <dbReference type="Proteomes" id="UP000192569"/>
    </source>
</evidence>
<dbReference type="STRING" id="698762.SAMN00808754_2442"/>
<dbReference type="AlphaFoldDB" id="A0A1W1VZ14"/>
<gene>
    <name evidence="2" type="ORF">SAMN00808754_2442</name>
</gene>
<dbReference type="RefSeq" id="WP_084665990.1">
    <property type="nucleotide sequence ID" value="NZ_LT838272.1"/>
</dbReference>
<dbReference type="Proteomes" id="UP000192569">
    <property type="component" value="Chromosome I"/>
</dbReference>
<proteinExistence type="predicted"/>
<dbReference type="EMBL" id="LT838272">
    <property type="protein sequence ID" value="SMB98609.1"/>
    <property type="molecule type" value="Genomic_DNA"/>
</dbReference>
<dbReference type="PROSITE" id="PS00409">
    <property type="entry name" value="PROKAR_NTER_METHYL"/>
    <property type="match status" value="1"/>
</dbReference>
<feature type="transmembrane region" description="Helical" evidence="1">
    <location>
        <begin position="6"/>
        <end position="32"/>
    </location>
</feature>
<dbReference type="InterPro" id="IPR012902">
    <property type="entry name" value="N_methyl_site"/>
</dbReference>
<keyword evidence="1" id="KW-1133">Transmembrane helix</keyword>
<evidence type="ECO:0000313" key="2">
    <source>
        <dbReference type="EMBL" id="SMB98609.1"/>
    </source>
</evidence>
<sequence length="153" mass="17103">MRVKVAGFTLVEVVVAVTILFIVLSAALALYVQGTLMYKREESGVEIQENARIALDRLVRELRSAREIDEVKATSITFTLDDGSKVRYYHDISRQQLMREKNGGVNPVASFIKDLRFEREPPDASHDVLVRITLVAGEGDGEGSTFTTNVFVR</sequence>
<protein>
    <recommendedName>
        <fullName evidence="4">Prepilin-type N-terminal cleavage/methylation domain-containing protein</fullName>
    </recommendedName>
</protein>
<keyword evidence="1" id="KW-0812">Transmembrane</keyword>
<keyword evidence="3" id="KW-1185">Reference proteome</keyword>
<reference evidence="2 3" key="1">
    <citation type="submission" date="2017-04" db="EMBL/GenBank/DDBJ databases">
        <authorList>
            <person name="Afonso C.L."/>
            <person name="Miller P.J."/>
            <person name="Scott M.A."/>
            <person name="Spackman E."/>
            <person name="Goraichik I."/>
            <person name="Dimitrov K.M."/>
            <person name="Suarez D.L."/>
            <person name="Swayne D.E."/>
        </authorList>
    </citation>
    <scope>NUCLEOTIDE SEQUENCE [LARGE SCALE GENOMIC DNA]</scope>
    <source>
        <strain evidence="2 3">ToBE</strain>
    </source>
</reference>
<keyword evidence="1" id="KW-0472">Membrane</keyword>
<evidence type="ECO:0008006" key="4">
    <source>
        <dbReference type="Google" id="ProtNLM"/>
    </source>
</evidence>
<organism evidence="2 3">
    <name type="scientific">Thermanaeromonas toyohensis ToBE</name>
    <dbReference type="NCBI Taxonomy" id="698762"/>
    <lineage>
        <taxon>Bacteria</taxon>
        <taxon>Bacillati</taxon>
        <taxon>Bacillota</taxon>
        <taxon>Clostridia</taxon>
        <taxon>Neomoorellales</taxon>
        <taxon>Neomoorellaceae</taxon>
        <taxon>Thermanaeromonas</taxon>
    </lineage>
</organism>
<evidence type="ECO:0000256" key="1">
    <source>
        <dbReference type="SAM" id="Phobius"/>
    </source>
</evidence>